<dbReference type="CDD" id="cd16279">
    <property type="entry name" value="metallo-hydrolase-like_MBL-fold"/>
    <property type="match status" value="1"/>
</dbReference>
<dbReference type="AlphaFoldDB" id="A0A2N5SQG8"/>
<dbReference type="OrthoDB" id="341300at2759"/>
<proteinExistence type="predicted"/>
<keyword evidence="4" id="KW-1185">Reference proteome</keyword>
<name>A0A2N5SQG8_9BASI</name>
<evidence type="ECO:0000256" key="1">
    <source>
        <dbReference type="SAM" id="MobiDB-lite"/>
    </source>
</evidence>
<dbReference type="EMBL" id="PGCJ01000894">
    <property type="protein sequence ID" value="PLW15492.1"/>
    <property type="molecule type" value="Genomic_DNA"/>
</dbReference>
<comment type="caution">
    <text evidence="3">The sequence shown here is derived from an EMBL/GenBank/DDBJ whole genome shotgun (WGS) entry which is preliminary data.</text>
</comment>
<evidence type="ECO:0000313" key="3">
    <source>
        <dbReference type="EMBL" id="PLW15492.1"/>
    </source>
</evidence>
<dbReference type="SUPFAM" id="SSF56281">
    <property type="entry name" value="Metallo-hydrolase/oxidoreductase"/>
    <property type="match status" value="1"/>
</dbReference>
<dbReference type="PANTHER" id="PTHR42663:SF6">
    <property type="entry name" value="HYDROLASE C777.06C-RELATED"/>
    <property type="match status" value="1"/>
</dbReference>
<dbReference type="InterPro" id="IPR036866">
    <property type="entry name" value="RibonucZ/Hydroxyglut_hydro"/>
</dbReference>
<dbReference type="InterPro" id="IPR001279">
    <property type="entry name" value="Metallo-B-lactamas"/>
</dbReference>
<dbReference type="Gene3D" id="3.60.15.10">
    <property type="entry name" value="Ribonuclease Z/Hydroxyacylglutathione hydrolase-like"/>
    <property type="match status" value="1"/>
</dbReference>
<organism evidence="3 4">
    <name type="scientific">Puccinia coronata f. sp. avenae</name>
    <dbReference type="NCBI Taxonomy" id="200324"/>
    <lineage>
        <taxon>Eukaryota</taxon>
        <taxon>Fungi</taxon>
        <taxon>Dikarya</taxon>
        <taxon>Basidiomycota</taxon>
        <taxon>Pucciniomycotina</taxon>
        <taxon>Pucciniomycetes</taxon>
        <taxon>Pucciniales</taxon>
        <taxon>Pucciniaceae</taxon>
        <taxon>Puccinia</taxon>
    </lineage>
</organism>
<gene>
    <name evidence="3" type="ORF">PCANC_15675</name>
</gene>
<dbReference type="Pfam" id="PF12706">
    <property type="entry name" value="Lactamase_B_2"/>
    <property type="match status" value="1"/>
</dbReference>
<reference evidence="3 4" key="1">
    <citation type="submission" date="2017-11" db="EMBL/GenBank/DDBJ databases">
        <title>De novo assembly and phasing of dikaryotic genomes from two isolates of Puccinia coronata f. sp. avenae, the causal agent of oat crown rust.</title>
        <authorList>
            <person name="Miller M.E."/>
            <person name="Zhang Y."/>
            <person name="Omidvar V."/>
            <person name="Sperschneider J."/>
            <person name="Schwessinger B."/>
            <person name="Raley C."/>
            <person name="Palmer J.M."/>
            <person name="Garnica D."/>
            <person name="Upadhyaya N."/>
            <person name="Rathjen J."/>
            <person name="Taylor J.M."/>
            <person name="Park R.F."/>
            <person name="Dodds P.N."/>
            <person name="Hirsch C.D."/>
            <person name="Kianian S.F."/>
            <person name="Figueroa M."/>
        </authorList>
    </citation>
    <scope>NUCLEOTIDE SEQUENCE [LARGE SCALE GENOMIC DNA]</scope>
    <source>
        <strain evidence="3">12NC29</strain>
    </source>
</reference>
<evidence type="ECO:0000259" key="2">
    <source>
        <dbReference type="Pfam" id="PF12706"/>
    </source>
</evidence>
<protein>
    <recommendedName>
        <fullName evidence="2">Metallo-beta-lactamase domain-containing protein</fullName>
    </recommendedName>
</protein>
<feature type="region of interest" description="Disordered" evidence="1">
    <location>
        <begin position="51"/>
        <end position="84"/>
    </location>
</feature>
<accession>A0A2N5SQG8</accession>
<dbReference type="Proteomes" id="UP000235388">
    <property type="component" value="Unassembled WGS sequence"/>
</dbReference>
<dbReference type="STRING" id="200324.A0A2N5SQG8"/>
<evidence type="ECO:0000313" key="4">
    <source>
        <dbReference type="Proteomes" id="UP000235388"/>
    </source>
</evidence>
<feature type="domain" description="Metallo-beta-lactamase" evidence="2">
    <location>
        <begin position="97"/>
        <end position="319"/>
    </location>
</feature>
<dbReference type="PANTHER" id="PTHR42663">
    <property type="entry name" value="HYDROLASE C777.06C-RELATED-RELATED"/>
    <property type="match status" value="1"/>
</dbReference>
<sequence>MEGGTRGTDGGGGRIEVILLGTGTSGQVPSIVCLTDPDGLGCRCCCSRDPKDRRRNTSALVRIHPPTASSRSAAPAPASALDTAPNPSAITSSIPFNVLIDVGKSFCEAARDHFPKHRVRRLDAVLLTHPHADAINGLDDLRAWTLGDAIQDSIPIYCNQYTHAEISRMYPYMMDSGARTGGGDVPQFTWHIIQDGTSFSLFGIDILPLPVHHGKYFGPEGQGRPYLCTSYLIGKRVYYVSDVSMVPEETLTKLAKSLAEEESAGAGEERQRWPKGGSGGGLEVLIIDTLRLRPHASHFGIAQAIHTARILQPRRTYLVGFTHRVSHDCWTYCCKAISAGKRAADFVAGSSSTHVYPERRTGHLEALPEEVLMERGIVEDYDDFTCSALRLIEAHPPTGHLGAAKPSDPGQHPWVRPGFDGLVIQIDLDTSSVTDTFDGVKSPSHIIS</sequence>
<feature type="compositionally biased region" description="Low complexity" evidence="1">
    <location>
        <begin position="65"/>
        <end position="80"/>
    </location>
</feature>